<evidence type="ECO:0000256" key="1">
    <source>
        <dbReference type="SAM" id="Phobius"/>
    </source>
</evidence>
<keyword evidence="1" id="KW-0812">Transmembrane</keyword>
<evidence type="ECO:0008006" key="5">
    <source>
        <dbReference type="Google" id="ProtNLM"/>
    </source>
</evidence>
<evidence type="ECO:0000313" key="3">
    <source>
        <dbReference type="EMBL" id="MCP3732276.1"/>
    </source>
</evidence>
<evidence type="ECO:0000256" key="2">
    <source>
        <dbReference type="SAM" id="SignalP"/>
    </source>
</evidence>
<organism evidence="3 4">
    <name type="scientific">Sphingomonas tagetis</name>
    <dbReference type="NCBI Taxonomy" id="2949092"/>
    <lineage>
        <taxon>Bacteria</taxon>
        <taxon>Pseudomonadati</taxon>
        <taxon>Pseudomonadota</taxon>
        <taxon>Alphaproteobacteria</taxon>
        <taxon>Sphingomonadales</taxon>
        <taxon>Sphingomonadaceae</taxon>
        <taxon>Sphingomonas</taxon>
    </lineage>
</organism>
<protein>
    <recommendedName>
        <fullName evidence="5">DUF4349 domain-containing protein</fullName>
    </recommendedName>
</protein>
<gene>
    <name evidence="3" type="ORF">M9978_17790</name>
</gene>
<sequence>MTWKSGSALFVLAIALAGCSEAPQERQTESSPQMVEASDRASAPGGVAVTAAPGVAFNYRYAFSLPGVQIAAAQEAHAAACEQLGIARCRITGMRYQLLGENRVEAMLAFKLDPAIARAFGKQGIAAIEKAEGTLTDAEITGTDAGAEIQRLAAERARVQEELARIDKELARTNLPASERAELQRQRAELAGRVEAVQSGTSAQRESLANTPMVFDYRSGRAIRGFDAGAPFASALDLLSSSAQATLAFVLGALALLGPPALILLLGLLAWRRIRPRFRPAKAAATPASD</sequence>
<keyword evidence="1" id="KW-0472">Membrane</keyword>
<keyword evidence="2" id="KW-0732">Signal</keyword>
<comment type="caution">
    <text evidence="3">The sequence shown here is derived from an EMBL/GenBank/DDBJ whole genome shotgun (WGS) entry which is preliminary data.</text>
</comment>
<dbReference type="PROSITE" id="PS51257">
    <property type="entry name" value="PROKAR_LIPOPROTEIN"/>
    <property type="match status" value="1"/>
</dbReference>
<reference evidence="3" key="1">
    <citation type="submission" date="2022-05" db="EMBL/GenBank/DDBJ databases">
        <title>Sphingomonas sp. strain MG17 Genome sequencing and assembly.</title>
        <authorList>
            <person name="Kim I."/>
        </authorList>
    </citation>
    <scope>NUCLEOTIDE SEQUENCE</scope>
    <source>
        <strain evidence="3">MG17</strain>
    </source>
</reference>
<accession>A0A9X2HPY2</accession>
<proteinExistence type="predicted"/>
<dbReference type="RefSeq" id="WP_254295563.1">
    <property type="nucleotide sequence ID" value="NZ_JAMLDX010000016.1"/>
</dbReference>
<feature type="signal peptide" evidence="2">
    <location>
        <begin position="1"/>
        <end position="22"/>
    </location>
</feature>
<feature type="transmembrane region" description="Helical" evidence="1">
    <location>
        <begin position="247"/>
        <end position="271"/>
    </location>
</feature>
<keyword evidence="1" id="KW-1133">Transmembrane helix</keyword>
<dbReference type="AlphaFoldDB" id="A0A9X2HPY2"/>
<keyword evidence="4" id="KW-1185">Reference proteome</keyword>
<feature type="chain" id="PRO_5040869455" description="DUF4349 domain-containing protein" evidence="2">
    <location>
        <begin position="23"/>
        <end position="290"/>
    </location>
</feature>
<name>A0A9X2HPY2_9SPHN</name>
<evidence type="ECO:0000313" key="4">
    <source>
        <dbReference type="Proteomes" id="UP001139451"/>
    </source>
</evidence>
<dbReference type="Proteomes" id="UP001139451">
    <property type="component" value="Unassembled WGS sequence"/>
</dbReference>
<dbReference type="EMBL" id="JAMLDX010000016">
    <property type="protein sequence ID" value="MCP3732276.1"/>
    <property type="molecule type" value="Genomic_DNA"/>
</dbReference>